<dbReference type="InterPro" id="IPR011050">
    <property type="entry name" value="Pectin_lyase_fold/virulence"/>
</dbReference>
<evidence type="ECO:0000256" key="5">
    <source>
        <dbReference type="ARBA" id="ARBA00023085"/>
    </source>
</evidence>
<dbReference type="Proteomes" id="UP000436088">
    <property type="component" value="Unassembled WGS sequence"/>
</dbReference>
<dbReference type="SUPFAM" id="SSF56219">
    <property type="entry name" value="DNase I-like"/>
    <property type="match status" value="1"/>
</dbReference>
<evidence type="ECO:0000256" key="6">
    <source>
        <dbReference type="ARBA" id="ARBA00047928"/>
    </source>
</evidence>
<protein>
    <recommendedName>
        <fullName evidence="3 8">Pectinesterase</fullName>
        <ecNumber evidence="3 8">3.1.1.11</ecNumber>
    </recommendedName>
</protein>
<dbReference type="InterPro" id="IPR012334">
    <property type="entry name" value="Pectin_lyas_fold"/>
</dbReference>
<dbReference type="PANTHER" id="PTHR31321">
    <property type="entry name" value="ACYL-COA THIOESTER HYDROLASE YBHC-RELATED"/>
    <property type="match status" value="1"/>
</dbReference>
<evidence type="ECO:0000313" key="11">
    <source>
        <dbReference type="EMBL" id="KAE8698069.1"/>
    </source>
</evidence>
<evidence type="ECO:0000256" key="2">
    <source>
        <dbReference type="ARBA" id="ARBA00008891"/>
    </source>
</evidence>
<feature type="domain" description="Pectinesterase catalytic" evidence="10">
    <location>
        <begin position="237"/>
        <end position="313"/>
    </location>
</feature>
<dbReference type="InterPro" id="IPR000070">
    <property type="entry name" value="Pectinesterase_cat"/>
</dbReference>
<dbReference type="Pfam" id="PF01095">
    <property type="entry name" value="Pectinesterase"/>
    <property type="match status" value="2"/>
</dbReference>
<keyword evidence="9" id="KW-0812">Transmembrane</keyword>
<feature type="transmembrane region" description="Helical" evidence="9">
    <location>
        <begin position="6"/>
        <end position="29"/>
    </location>
</feature>
<gene>
    <name evidence="11" type="ORF">F3Y22_tig00110602pilonHSYRG00077</name>
</gene>
<keyword evidence="12" id="KW-1185">Reference proteome</keyword>
<accession>A0A6A3A4J7</accession>
<dbReference type="GO" id="GO:0005840">
    <property type="term" value="C:ribosome"/>
    <property type="evidence" value="ECO:0007669"/>
    <property type="project" value="UniProtKB-KW"/>
</dbReference>
<evidence type="ECO:0000256" key="8">
    <source>
        <dbReference type="RuleBase" id="RU000589"/>
    </source>
</evidence>
<comment type="similarity">
    <text evidence="2">Belongs to the pectinesterase family.</text>
</comment>
<comment type="pathway">
    <text evidence="1 8">Glycan metabolism; pectin degradation; 2-dehydro-3-deoxy-D-gluconate from pectin: step 1/5.</text>
</comment>
<keyword evidence="5 8" id="KW-0063">Aspartyl esterase</keyword>
<dbReference type="UniPathway" id="UPA00545">
    <property type="reaction ID" value="UER00823"/>
</dbReference>
<dbReference type="GO" id="GO:0045490">
    <property type="term" value="P:pectin catabolic process"/>
    <property type="evidence" value="ECO:0007669"/>
    <property type="project" value="UniProtKB-UniRule"/>
</dbReference>
<comment type="catalytic activity">
    <reaction evidence="6 8">
        <text>[(1-&gt;4)-alpha-D-galacturonosyl methyl ester](n) + n H2O = [(1-&gt;4)-alpha-D-galacturonosyl](n) + n methanol + n H(+)</text>
        <dbReference type="Rhea" id="RHEA:22380"/>
        <dbReference type="Rhea" id="RHEA-COMP:14570"/>
        <dbReference type="Rhea" id="RHEA-COMP:14573"/>
        <dbReference type="ChEBI" id="CHEBI:15377"/>
        <dbReference type="ChEBI" id="CHEBI:15378"/>
        <dbReference type="ChEBI" id="CHEBI:17790"/>
        <dbReference type="ChEBI" id="CHEBI:140522"/>
        <dbReference type="ChEBI" id="CHEBI:140523"/>
        <dbReference type="EC" id="3.1.1.11"/>
    </reaction>
</comment>
<proteinExistence type="inferred from homology"/>
<dbReference type="EMBL" id="VEPZ02001047">
    <property type="protein sequence ID" value="KAE8698069.1"/>
    <property type="molecule type" value="Genomic_DNA"/>
</dbReference>
<keyword evidence="9" id="KW-1133">Transmembrane helix</keyword>
<dbReference type="InterPro" id="IPR036691">
    <property type="entry name" value="Endo/exonu/phosph_ase_sf"/>
</dbReference>
<feature type="domain" description="Pectinesterase catalytic" evidence="10">
    <location>
        <begin position="62"/>
        <end position="225"/>
    </location>
</feature>
<evidence type="ECO:0000256" key="9">
    <source>
        <dbReference type="SAM" id="Phobius"/>
    </source>
</evidence>
<dbReference type="InterPro" id="IPR033131">
    <property type="entry name" value="Pectinesterase_Asp_AS"/>
</dbReference>
<dbReference type="Gene3D" id="2.160.20.10">
    <property type="entry name" value="Single-stranded right-handed beta-helix, Pectin lyase-like"/>
    <property type="match status" value="1"/>
</dbReference>
<evidence type="ECO:0000256" key="4">
    <source>
        <dbReference type="ARBA" id="ARBA00022801"/>
    </source>
</evidence>
<comment type="caution">
    <text evidence="11">The sequence shown here is derived from an EMBL/GenBank/DDBJ whole genome shotgun (WGS) entry which is preliminary data.</text>
</comment>
<dbReference type="PANTHER" id="PTHR31321:SF76">
    <property type="entry name" value="PECTINESTERASE 10-RELATED"/>
    <property type="match status" value="1"/>
</dbReference>
<keyword evidence="9" id="KW-0472">Membrane</keyword>
<dbReference type="AlphaFoldDB" id="A0A6A3A4J7"/>
<sequence length="640" mass="72440">MPLSSLRSIVVSLIVVCVIGSPIVMNLGFEFTEDAILGSDFVVTSSEKRCLWFDLTSACKTVRVDQSGHADFSTIQSAIDSVPSNNADWYCINVNPGTYREKVQIPRDKPFILLKGSGQIKTMVVWNEPYLHDATFSSFADNIIVTSLSFINSYWGPERRHAKAPAVAAMVNGDKSFFFRCGFSGVQDTLFDSIGRHYFKECYIRGAVDFIFGNGQSIYEDCSIHYLGGDVAAGACRAWRDFSRVLFYNCNFSNVVYPLGWNAWRRVGKEQQFTFAEHKNFGPGADTSKRVKWMKNLDPQTVAKLTSMSFIDSDGWRQSMPLQPVISGQPDPMRLLSWNVQGFGRPRTVRCVQHALRDVNPSVVFLMETKLPSSRMVRVRCKCGFRNGIDVDATGSIGGLSLAWREATDRCGIFVWLLVTVVSKMWVIRVYGSHGSELKQTFGNGWIWVLQILPVICWKIVGSGTSSLRRHGCLRSPVKQKLASYRVLHQALYLDLLEMFPNDEVLDAIMETKLHLNMEEDKEEIFWEQRARVIAIEECARNYFQELFPSNNNMVENEVLEDIRPCISPEMNMRLARAFTPEDVYAVVKTIGPLNASGEDGLGAIFYQRFWHIISTKVSYFCIGLKASLFSFEGLSDWRV</sequence>
<evidence type="ECO:0000256" key="1">
    <source>
        <dbReference type="ARBA" id="ARBA00005184"/>
    </source>
</evidence>
<dbReference type="PROSITE" id="PS00503">
    <property type="entry name" value="PECTINESTERASE_2"/>
    <property type="match status" value="1"/>
</dbReference>
<organism evidence="11 12">
    <name type="scientific">Hibiscus syriacus</name>
    <name type="common">Rose of Sharon</name>
    <dbReference type="NCBI Taxonomy" id="106335"/>
    <lineage>
        <taxon>Eukaryota</taxon>
        <taxon>Viridiplantae</taxon>
        <taxon>Streptophyta</taxon>
        <taxon>Embryophyta</taxon>
        <taxon>Tracheophyta</taxon>
        <taxon>Spermatophyta</taxon>
        <taxon>Magnoliopsida</taxon>
        <taxon>eudicotyledons</taxon>
        <taxon>Gunneridae</taxon>
        <taxon>Pentapetalae</taxon>
        <taxon>rosids</taxon>
        <taxon>malvids</taxon>
        <taxon>Malvales</taxon>
        <taxon>Malvaceae</taxon>
        <taxon>Malvoideae</taxon>
        <taxon>Hibiscus</taxon>
    </lineage>
</organism>
<evidence type="ECO:0000259" key="10">
    <source>
        <dbReference type="Pfam" id="PF01095"/>
    </source>
</evidence>
<dbReference type="EC" id="3.1.1.11" evidence="3 8"/>
<keyword evidence="11" id="KW-0689">Ribosomal protein</keyword>
<name>A0A6A3A4J7_HIBSY</name>
<dbReference type="GO" id="GO:0030599">
    <property type="term" value="F:pectinesterase activity"/>
    <property type="evidence" value="ECO:0007669"/>
    <property type="project" value="UniProtKB-UniRule"/>
</dbReference>
<feature type="active site" evidence="7">
    <location>
        <position position="209"/>
    </location>
</feature>
<evidence type="ECO:0000256" key="3">
    <source>
        <dbReference type="ARBA" id="ARBA00013229"/>
    </source>
</evidence>
<evidence type="ECO:0000256" key="7">
    <source>
        <dbReference type="PROSITE-ProRule" id="PRU10040"/>
    </source>
</evidence>
<reference evidence="11" key="1">
    <citation type="submission" date="2019-09" db="EMBL/GenBank/DDBJ databases">
        <title>Draft genome information of white flower Hibiscus syriacus.</title>
        <authorList>
            <person name="Kim Y.-M."/>
        </authorList>
    </citation>
    <scope>NUCLEOTIDE SEQUENCE [LARGE SCALE GENOMIC DNA]</scope>
    <source>
        <strain evidence="11">YM2019G1</strain>
    </source>
</reference>
<keyword evidence="4 8" id="KW-0378">Hydrolase</keyword>
<dbReference type="SUPFAM" id="SSF51126">
    <property type="entry name" value="Pectin lyase-like"/>
    <property type="match status" value="1"/>
</dbReference>
<dbReference type="Gene3D" id="3.60.10.10">
    <property type="entry name" value="Endonuclease/exonuclease/phosphatase"/>
    <property type="match status" value="1"/>
</dbReference>
<keyword evidence="11" id="KW-0687">Ribonucleoprotein</keyword>
<evidence type="ECO:0000313" key="12">
    <source>
        <dbReference type="Proteomes" id="UP000436088"/>
    </source>
</evidence>
<dbReference type="GO" id="GO:0042545">
    <property type="term" value="P:cell wall modification"/>
    <property type="evidence" value="ECO:0007669"/>
    <property type="project" value="UniProtKB-UniRule"/>
</dbReference>